<name>A0A1H2QJ22_9FLAO</name>
<dbReference type="PANTHER" id="PTHR10000">
    <property type="entry name" value="PHOSPHOSERINE PHOSPHATASE"/>
    <property type="match status" value="1"/>
</dbReference>
<dbReference type="OrthoDB" id="9814970at2"/>
<dbReference type="Pfam" id="PF08282">
    <property type="entry name" value="Hydrolase_3"/>
    <property type="match status" value="1"/>
</dbReference>
<dbReference type="InterPro" id="IPR000150">
    <property type="entry name" value="Cof"/>
</dbReference>
<dbReference type="SFLD" id="SFLDG01140">
    <property type="entry name" value="C2.B:_Phosphomannomutase_and_P"/>
    <property type="match status" value="1"/>
</dbReference>
<organism evidence="1 2">
    <name type="scientific">Capnocytophaga granulosa</name>
    <dbReference type="NCBI Taxonomy" id="45242"/>
    <lineage>
        <taxon>Bacteria</taxon>
        <taxon>Pseudomonadati</taxon>
        <taxon>Bacteroidota</taxon>
        <taxon>Flavobacteriia</taxon>
        <taxon>Flavobacteriales</taxon>
        <taxon>Flavobacteriaceae</taxon>
        <taxon>Capnocytophaga</taxon>
    </lineage>
</organism>
<dbReference type="Gene3D" id="3.40.50.1000">
    <property type="entry name" value="HAD superfamily/HAD-like"/>
    <property type="match status" value="1"/>
</dbReference>
<dbReference type="Gene3D" id="3.30.1240.10">
    <property type="match status" value="1"/>
</dbReference>
<dbReference type="SFLD" id="SFLDS00003">
    <property type="entry name" value="Haloacid_Dehalogenase"/>
    <property type="match status" value="1"/>
</dbReference>
<gene>
    <name evidence="1" type="ORF">SAMN05444420_101171</name>
</gene>
<dbReference type="AlphaFoldDB" id="A0A1H2QJ22"/>
<dbReference type="PANTHER" id="PTHR10000:SF8">
    <property type="entry name" value="HAD SUPERFAMILY HYDROLASE-LIKE, TYPE 3"/>
    <property type="match status" value="1"/>
</dbReference>
<dbReference type="SUPFAM" id="SSF56784">
    <property type="entry name" value="HAD-like"/>
    <property type="match status" value="1"/>
</dbReference>
<dbReference type="GO" id="GO:0016791">
    <property type="term" value="F:phosphatase activity"/>
    <property type="evidence" value="ECO:0007669"/>
    <property type="project" value="TreeGrafter"/>
</dbReference>
<dbReference type="RefSeq" id="WP_016419478.1">
    <property type="nucleotide sequence ID" value="NZ_FNND01000001.1"/>
</dbReference>
<dbReference type="CDD" id="cd07516">
    <property type="entry name" value="HAD_Pase"/>
    <property type="match status" value="1"/>
</dbReference>
<dbReference type="InterPro" id="IPR036412">
    <property type="entry name" value="HAD-like_sf"/>
</dbReference>
<accession>A0A1H2QJ22</accession>
<keyword evidence="2" id="KW-1185">Reference proteome</keyword>
<dbReference type="NCBIfam" id="TIGR00099">
    <property type="entry name" value="Cof-subfamily"/>
    <property type="match status" value="1"/>
</dbReference>
<dbReference type="NCBIfam" id="TIGR01484">
    <property type="entry name" value="HAD-SF-IIB"/>
    <property type="match status" value="1"/>
</dbReference>
<dbReference type="GeneID" id="85017955"/>
<dbReference type="GO" id="GO:0005829">
    <property type="term" value="C:cytosol"/>
    <property type="evidence" value="ECO:0007669"/>
    <property type="project" value="TreeGrafter"/>
</dbReference>
<sequence>MSYKILFSDIDGTLLDADRTLSQKTIKVLSELKSRFPIVLISSRMPVQMYYLQEKAGILGMPLIAYNGALVLDKGGEVLHSVEIPHALCEQIVALNEQYTQGKLHISFYNFNEWYVPQIDQWAEREERNTATTPVVKSNQEVLSLWKAQNKGTHKLMLMGEEALVEAMWEALQTQMAGQLQLYRAKNTYIEITLQNVSKLTGIEAFLAHHKEITLADAIAFGDNYNDQEMLEAVGLGVAVANAREEVKAVANDTTHHHKEDGVARYLAQMFDIEL</sequence>
<dbReference type="Proteomes" id="UP000182771">
    <property type="component" value="Unassembled WGS sequence"/>
</dbReference>
<evidence type="ECO:0008006" key="3">
    <source>
        <dbReference type="Google" id="ProtNLM"/>
    </source>
</evidence>
<evidence type="ECO:0000313" key="1">
    <source>
        <dbReference type="EMBL" id="SDW07162.1"/>
    </source>
</evidence>
<reference evidence="1 2" key="1">
    <citation type="submission" date="2016-10" db="EMBL/GenBank/DDBJ databases">
        <authorList>
            <person name="Varghese N."/>
            <person name="Submissions S."/>
        </authorList>
    </citation>
    <scope>NUCLEOTIDE SEQUENCE [LARGE SCALE GENOMIC DNA]</scope>
    <source>
        <strain evidence="1 2">DSM 11449</strain>
    </source>
</reference>
<dbReference type="InterPro" id="IPR006379">
    <property type="entry name" value="HAD-SF_hydro_IIB"/>
</dbReference>
<dbReference type="InterPro" id="IPR023214">
    <property type="entry name" value="HAD_sf"/>
</dbReference>
<protein>
    <recommendedName>
        <fullName evidence="3">Cof subfamily of IIB subfamily of haloacid dehalogenase superfamily/HAD-superfamily hydrolase, subfamily IIB</fullName>
    </recommendedName>
</protein>
<evidence type="ECO:0000313" key="2">
    <source>
        <dbReference type="Proteomes" id="UP000182771"/>
    </source>
</evidence>
<proteinExistence type="predicted"/>
<dbReference type="GO" id="GO:0000287">
    <property type="term" value="F:magnesium ion binding"/>
    <property type="evidence" value="ECO:0007669"/>
    <property type="project" value="TreeGrafter"/>
</dbReference>
<dbReference type="EMBL" id="FNND01000001">
    <property type="protein sequence ID" value="SDW07162.1"/>
    <property type="molecule type" value="Genomic_DNA"/>
</dbReference>
<comment type="caution">
    <text evidence="1">The sequence shown here is derived from an EMBL/GenBank/DDBJ whole genome shotgun (WGS) entry which is preliminary data.</text>
</comment>